<proteinExistence type="predicted"/>
<accession>A0A0G1A5U4</accession>
<evidence type="ECO:0000313" key="2">
    <source>
        <dbReference type="Proteomes" id="UP000034837"/>
    </source>
</evidence>
<evidence type="ECO:0000313" key="1">
    <source>
        <dbReference type="EMBL" id="KKS56344.1"/>
    </source>
</evidence>
<dbReference type="EMBL" id="LCDO01000015">
    <property type="protein sequence ID" value="KKS56344.1"/>
    <property type="molecule type" value="Genomic_DNA"/>
</dbReference>
<dbReference type="Proteomes" id="UP000034837">
    <property type="component" value="Unassembled WGS sequence"/>
</dbReference>
<comment type="caution">
    <text evidence="1">The sequence shown here is derived from an EMBL/GenBank/DDBJ whole genome shotgun (WGS) entry which is preliminary data.</text>
</comment>
<sequence length="136" mass="15011">MTTQTKTPSLEEFLSVTAGSKEMGLIIAKNASESEGFVRSLDGMGFERSEKISDLSKLQKSYLVIHEDTAKDAYDFAVQYPSGQVEIFDKEQMQSQSFSPDYGNLNLVLLVVKDDLNKLQTKGFDLLSAVGPAFQS</sequence>
<protein>
    <submittedName>
        <fullName evidence="1">Uncharacterized protein</fullName>
    </submittedName>
</protein>
<gene>
    <name evidence="1" type="ORF">UV20_C0015G0005</name>
</gene>
<reference evidence="1 2" key="1">
    <citation type="journal article" date="2015" name="Nature">
        <title>rRNA introns, odd ribosomes, and small enigmatic genomes across a large radiation of phyla.</title>
        <authorList>
            <person name="Brown C.T."/>
            <person name="Hug L.A."/>
            <person name="Thomas B.C."/>
            <person name="Sharon I."/>
            <person name="Castelle C.J."/>
            <person name="Singh A."/>
            <person name="Wilkins M.J."/>
            <person name="Williams K.H."/>
            <person name="Banfield J.F."/>
        </authorList>
    </citation>
    <scope>NUCLEOTIDE SEQUENCE [LARGE SCALE GENOMIC DNA]</scope>
</reference>
<name>A0A0G1A5U4_9BACT</name>
<dbReference type="AlphaFoldDB" id="A0A0G1A5U4"/>
<organism evidence="1 2">
    <name type="scientific">Candidatus Magasanikbacteria bacterium GW2011_GWA2_42_32</name>
    <dbReference type="NCBI Taxonomy" id="1619039"/>
    <lineage>
        <taxon>Bacteria</taxon>
        <taxon>Candidatus Magasanikiibacteriota</taxon>
    </lineage>
</organism>